<dbReference type="EMBL" id="FOEN01000011">
    <property type="protein sequence ID" value="SEQ44455.1"/>
    <property type="molecule type" value="Genomic_DNA"/>
</dbReference>
<keyword evidence="3" id="KW-1185">Reference proteome</keyword>
<evidence type="ECO:0000313" key="2">
    <source>
        <dbReference type="EMBL" id="SEQ44455.1"/>
    </source>
</evidence>
<dbReference type="InterPro" id="IPR007492">
    <property type="entry name" value="LytTR_DNA-bd_dom"/>
</dbReference>
<protein>
    <submittedName>
        <fullName evidence="2">LytTr DNA-binding domain-containing protein</fullName>
    </submittedName>
</protein>
<dbReference type="GO" id="GO:0003677">
    <property type="term" value="F:DNA binding"/>
    <property type="evidence" value="ECO:0007669"/>
    <property type="project" value="UniProtKB-KW"/>
</dbReference>
<feature type="domain" description="HTH LytTR-type" evidence="1">
    <location>
        <begin position="46"/>
        <end position="146"/>
    </location>
</feature>
<dbReference type="OrthoDB" id="2870175at2"/>
<evidence type="ECO:0000259" key="1">
    <source>
        <dbReference type="PROSITE" id="PS50930"/>
    </source>
</evidence>
<gene>
    <name evidence="2" type="ORF">SAMN04488558_11114</name>
</gene>
<sequence length="147" mass="17502">MKLIYHESTQIPLEEIHIHAHPANQDLAQSLTLNKQIKQLTLVNPVNNRQYLCPLHLIESFEANGHYCEVQLLDDRRLIFPQRLKQLTGLLDHRFCQINQSQWIQWQAIESFTVEKHARLQLISTSQRKYMVSRHYAKFIKERVYGQ</sequence>
<accession>A0A1H9G2Q4</accession>
<dbReference type="AlphaFoldDB" id="A0A1H9G2Q4"/>
<keyword evidence="2" id="KW-0238">DNA-binding</keyword>
<reference evidence="2 3" key="1">
    <citation type="submission" date="2016-10" db="EMBL/GenBank/DDBJ databases">
        <authorList>
            <person name="de Groot N.N."/>
        </authorList>
    </citation>
    <scope>NUCLEOTIDE SEQUENCE [LARGE SCALE GENOMIC DNA]</scope>
    <source>
        <strain evidence="2 3">DSM 15695</strain>
    </source>
</reference>
<name>A0A1H9G2Q4_9LACT</name>
<dbReference type="STRING" id="89093.SAMN04488558_11114"/>
<dbReference type="RefSeq" id="WP_092572552.1">
    <property type="nucleotide sequence ID" value="NZ_CALUDV010000015.1"/>
</dbReference>
<dbReference type="Proteomes" id="UP000198833">
    <property type="component" value="Unassembled WGS sequence"/>
</dbReference>
<dbReference type="PROSITE" id="PS50930">
    <property type="entry name" value="HTH_LYTTR"/>
    <property type="match status" value="1"/>
</dbReference>
<dbReference type="SMART" id="SM00850">
    <property type="entry name" value="LytTR"/>
    <property type="match status" value="1"/>
</dbReference>
<dbReference type="Gene3D" id="2.40.50.1020">
    <property type="entry name" value="LytTr DNA-binding domain"/>
    <property type="match status" value="1"/>
</dbReference>
<evidence type="ECO:0000313" key="3">
    <source>
        <dbReference type="Proteomes" id="UP000198833"/>
    </source>
</evidence>
<dbReference type="Pfam" id="PF04397">
    <property type="entry name" value="LytTR"/>
    <property type="match status" value="1"/>
</dbReference>
<organism evidence="2 3">
    <name type="scientific">Ignavigranum ruoffiae</name>
    <dbReference type="NCBI Taxonomy" id="89093"/>
    <lineage>
        <taxon>Bacteria</taxon>
        <taxon>Bacillati</taxon>
        <taxon>Bacillota</taxon>
        <taxon>Bacilli</taxon>
        <taxon>Lactobacillales</taxon>
        <taxon>Aerococcaceae</taxon>
        <taxon>Ignavigranum</taxon>
    </lineage>
</organism>
<proteinExistence type="predicted"/>